<feature type="non-terminal residue" evidence="1">
    <location>
        <position position="1"/>
    </location>
</feature>
<gene>
    <name evidence="1" type="ORF">UW44_C0011G0030</name>
</gene>
<proteinExistence type="predicted"/>
<name>A0A0G1KUC6_9BACT</name>
<dbReference type="Proteomes" id="UP000034006">
    <property type="component" value="Unassembled WGS sequence"/>
</dbReference>
<evidence type="ECO:0000313" key="2">
    <source>
        <dbReference type="Proteomes" id="UP000034006"/>
    </source>
</evidence>
<reference evidence="1 2" key="1">
    <citation type="journal article" date="2015" name="Nature">
        <title>rRNA introns, odd ribosomes, and small enigmatic genomes across a large radiation of phyla.</title>
        <authorList>
            <person name="Brown C.T."/>
            <person name="Hug L.A."/>
            <person name="Thomas B.C."/>
            <person name="Sharon I."/>
            <person name="Castelle C.J."/>
            <person name="Singh A."/>
            <person name="Wilkins M.J."/>
            <person name="Williams K.H."/>
            <person name="Banfield J.F."/>
        </authorList>
    </citation>
    <scope>NUCLEOTIDE SEQUENCE [LARGE SCALE GENOMIC DNA]</scope>
</reference>
<evidence type="ECO:0000313" key="1">
    <source>
        <dbReference type="EMBL" id="KKT51519.1"/>
    </source>
</evidence>
<dbReference type="AlphaFoldDB" id="A0A0G1KUC6"/>
<comment type="caution">
    <text evidence="1">The sequence shown here is derived from an EMBL/GenBank/DDBJ whole genome shotgun (WGS) entry which is preliminary data.</text>
</comment>
<organism evidence="1 2">
    <name type="scientific">Candidatus Collierbacteria bacterium GW2011_GWB2_44_22</name>
    <dbReference type="NCBI Taxonomy" id="1618387"/>
    <lineage>
        <taxon>Bacteria</taxon>
        <taxon>Candidatus Collieribacteriota</taxon>
    </lineage>
</organism>
<protein>
    <submittedName>
        <fullName evidence="1">Uncharacterized protein</fullName>
    </submittedName>
</protein>
<dbReference type="EMBL" id="LCIH01000011">
    <property type="protein sequence ID" value="KKT51519.1"/>
    <property type="molecule type" value="Genomic_DNA"/>
</dbReference>
<sequence length="60" mass="6529">RDICVSRTKESDVGAKPVTVLARRVPNESEGIPSGSTKPYFAVSISWKYASFLARLNTDG</sequence>
<accession>A0A0G1KUC6</accession>